<evidence type="ECO:0000256" key="1">
    <source>
        <dbReference type="ARBA" id="ARBA00004141"/>
    </source>
</evidence>
<dbReference type="Pfam" id="PF04932">
    <property type="entry name" value="Wzy_C"/>
    <property type="match status" value="1"/>
</dbReference>
<feature type="transmembrane region" description="Helical" evidence="6">
    <location>
        <begin position="406"/>
        <end position="424"/>
    </location>
</feature>
<evidence type="ECO:0000256" key="2">
    <source>
        <dbReference type="ARBA" id="ARBA00022692"/>
    </source>
</evidence>
<dbReference type="OrthoDB" id="8479685at2"/>
<organism evidence="9 10">
    <name type="scientific">Pelagerythrobacter aerophilus</name>
    <dbReference type="NCBI Taxonomy" id="2306995"/>
    <lineage>
        <taxon>Bacteria</taxon>
        <taxon>Pseudomonadati</taxon>
        <taxon>Pseudomonadota</taxon>
        <taxon>Alphaproteobacteria</taxon>
        <taxon>Sphingomonadales</taxon>
        <taxon>Erythrobacteraceae</taxon>
        <taxon>Pelagerythrobacter</taxon>
    </lineage>
</organism>
<feature type="transmembrane region" description="Helical" evidence="6">
    <location>
        <begin position="93"/>
        <end position="112"/>
    </location>
</feature>
<evidence type="ECO:0000256" key="5">
    <source>
        <dbReference type="SAM" id="MobiDB-lite"/>
    </source>
</evidence>
<keyword evidence="4 6" id="KW-0472">Membrane</keyword>
<keyword evidence="10" id="KW-1185">Reference proteome</keyword>
<feature type="transmembrane region" description="Helical" evidence="6">
    <location>
        <begin position="262"/>
        <end position="281"/>
    </location>
</feature>
<evidence type="ECO:0000313" key="10">
    <source>
        <dbReference type="Proteomes" id="UP000285092"/>
    </source>
</evidence>
<dbReference type="GO" id="GO:0016874">
    <property type="term" value="F:ligase activity"/>
    <property type="evidence" value="ECO:0007669"/>
    <property type="project" value="UniProtKB-KW"/>
</dbReference>
<protein>
    <submittedName>
        <fullName evidence="9">O-antigen ligase domain-containing protein</fullName>
    </submittedName>
</protein>
<reference evidence="9 10" key="1">
    <citation type="submission" date="2018-08" db="EMBL/GenBank/DDBJ databases">
        <title>Altererythrobacter sp.Ery1 and Ery12, the genome sequencing of novel strains in genus Alterythrobacter.</title>
        <authorList>
            <person name="Cheng H."/>
            <person name="Wu Y.-H."/>
            <person name="Fang C."/>
            <person name="Xu X.-W."/>
        </authorList>
    </citation>
    <scope>NUCLEOTIDE SEQUENCE [LARGE SCALE GENOMIC DNA]</scope>
    <source>
        <strain evidence="9 10">Ery1</strain>
    </source>
</reference>
<evidence type="ECO:0000256" key="4">
    <source>
        <dbReference type="ARBA" id="ARBA00023136"/>
    </source>
</evidence>
<dbReference type="PANTHER" id="PTHR37422:SF13">
    <property type="entry name" value="LIPOPOLYSACCHARIDE BIOSYNTHESIS PROTEIN PA4999-RELATED"/>
    <property type="match status" value="1"/>
</dbReference>
<dbReference type="GO" id="GO:0016020">
    <property type="term" value="C:membrane"/>
    <property type="evidence" value="ECO:0007669"/>
    <property type="project" value="UniProtKB-SubCell"/>
</dbReference>
<feature type="transmembrane region" description="Helical" evidence="6">
    <location>
        <begin position="118"/>
        <end position="139"/>
    </location>
</feature>
<sequence length="450" mass="47531">MTFIKKAAGAALTARTSAGAAIAPAQAALPVLAAMAILLAAPTFALTSWLLAADHPAILFYAFPVIAAEIAVIILAVAAGFDLRAGFLRLHPTTRIGASVWLSAILCANLIAAPMRTAAIPLLFTTLVHAGFALALWSLLTSRWAAHMKRFLYCAAAGVGLFGAIFAAIILAELNNPAFDWLGVGIGITNIRQLGFYGITLVGVALGLGAPTRGWHWALAAAGTAFGFWLTILSGSRVAFVAAIIAATIICVLSERRRCMSVAVLVILALATAIPSSYLLIPHESWGFDRIIDRTFSGDANDYASGRLVIWKETWAAILDSPFLGHGEGQFRSQIVSAGNGLNHPHNALLQFLYQWGLIGTSALALMLAATVRDLRRAARSDVWLASIGVVAGLLAMAMLEGSLYHTYPVMIVVLCLVTLNATATSTSAEPRAFAEPRQHWAADQPALGK</sequence>
<comment type="subcellular location">
    <subcellularLocation>
        <location evidence="1">Membrane</location>
        <topology evidence="1">Multi-pass membrane protein</topology>
    </subcellularLocation>
</comment>
<dbReference type="PANTHER" id="PTHR37422">
    <property type="entry name" value="TEICHURONIC ACID BIOSYNTHESIS PROTEIN TUAE"/>
    <property type="match status" value="1"/>
</dbReference>
<keyword evidence="3 6" id="KW-1133">Transmembrane helix</keyword>
<gene>
    <name evidence="9" type="ORF">D2V04_07440</name>
</gene>
<feature type="transmembrane region" description="Helical" evidence="6">
    <location>
        <begin position="151"/>
        <end position="171"/>
    </location>
</feature>
<dbReference type="InterPro" id="IPR051533">
    <property type="entry name" value="WaaL-like"/>
</dbReference>
<accession>A0A418NI13</accession>
<proteinExistence type="predicted"/>
<evidence type="ECO:0000256" key="3">
    <source>
        <dbReference type="ARBA" id="ARBA00022989"/>
    </source>
</evidence>
<name>A0A418NI13_9SPHN</name>
<dbReference type="EMBL" id="QXFK01000015">
    <property type="protein sequence ID" value="RIV78630.1"/>
    <property type="molecule type" value="Genomic_DNA"/>
</dbReference>
<feature type="transmembrane region" description="Helical" evidence="6">
    <location>
        <begin position="238"/>
        <end position="255"/>
    </location>
</feature>
<feature type="transmembrane region" description="Helical" evidence="6">
    <location>
        <begin position="58"/>
        <end position="81"/>
    </location>
</feature>
<keyword evidence="7" id="KW-0732">Signal</keyword>
<feature type="region of interest" description="Disordered" evidence="5">
    <location>
        <begin position="429"/>
        <end position="450"/>
    </location>
</feature>
<feature type="transmembrane region" description="Helical" evidence="6">
    <location>
        <begin position="352"/>
        <end position="371"/>
    </location>
</feature>
<feature type="transmembrane region" description="Helical" evidence="6">
    <location>
        <begin position="383"/>
        <end position="400"/>
    </location>
</feature>
<feature type="transmembrane region" description="Helical" evidence="6">
    <location>
        <begin position="31"/>
        <end position="52"/>
    </location>
</feature>
<feature type="chain" id="PRO_5019400486" evidence="7">
    <location>
        <begin position="21"/>
        <end position="450"/>
    </location>
</feature>
<evidence type="ECO:0000313" key="9">
    <source>
        <dbReference type="EMBL" id="RIV78630.1"/>
    </source>
</evidence>
<dbReference type="InterPro" id="IPR007016">
    <property type="entry name" value="O-antigen_ligase-rel_domated"/>
</dbReference>
<comment type="caution">
    <text evidence="9">The sequence shown here is derived from an EMBL/GenBank/DDBJ whole genome shotgun (WGS) entry which is preliminary data.</text>
</comment>
<keyword evidence="2 6" id="KW-0812">Transmembrane</keyword>
<keyword evidence="9" id="KW-0436">Ligase</keyword>
<dbReference type="RefSeq" id="WP_119512679.1">
    <property type="nucleotide sequence ID" value="NZ_QXFK01000015.1"/>
</dbReference>
<dbReference type="Proteomes" id="UP000285092">
    <property type="component" value="Unassembled WGS sequence"/>
</dbReference>
<evidence type="ECO:0000259" key="8">
    <source>
        <dbReference type="Pfam" id="PF04932"/>
    </source>
</evidence>
<feature type="signal peptide" evidence="7">
    <location>
        <begin position="1"/>
        <end position="20"/>
    </location>
</feature>
<dbReference type="AlphaFoldDB" id="A0A418NI13"/>
<feature type="transmembrane region" description="Helical" evidence="6">
    <location>
        <begin position="191"/>
        <end position="208"/>
    </location>
</feature>
<feature type="transmembrane region" description="Helical" evidence="6">
    <location>
        <begin position="215"/>
        <end position="232"/>
    </location>
</feature>
<feature type="domain" description="O-antigen ligase-related" evidence="8">
    <location>
        <begin position="224"/>
        <end position="364"/>
    </location>
</feature>
<evidence type="ECO:0000256" key="6">
    <source>
        <dbReference type="SAM" id="Phobius"/>
    </source>
</evidence>
<evidence type="ECO:0000256" key="7">
    <source>
        <dbReference type="SAM" id="SignalP"/>
    </source>
</evidence>